<name>A0A0M4NAN1_LEPIR</name>
<accession>A0A0M4NAN1</accession>
<organism evidence="1">
    <name type="scientific">Leptospira interrogans serovar Hardjo str. Norma</name>
    <dbReference type="NCBI Taxonomy" id="1279460"/>
    <lineage>
        <taxon>Bacteria</taxon>
        <taxon>Pseudomonadati</taxon>
        <taxon>Spirochaetota</taxon>
        <taxon>Spirochaetia</taxon>
        <taxon>Leptospirales</taxon>
        <taxon>Leptospiraceae</taxon>
        <taxon>Leptospira</taxon>
    </lineage>
</organism>
<evidence type="ECO:0008006" key="3">
    <source>
        <dbReference type="Google" id="ProtNLM"/>
    </source>
</evidence>
<dbReference type="Proteomes" id="UP000056502">
    <property type="component" value="Chromosome I"/>
</dbReference>
<dbReference type="RefSeq" id="WP_060684604.1">
    <property type="nucleotide sequence ID" value="NZ_CP012603.1"/>
</dbReference>
<protein>
    <recommendedName>
        <fullName evidence="3">Tetratricopeptide repeat protein</fullName>
    </recommendedName>
</protein>
<gene>
    <name evidence="1" type="ORF">G436_3194</name>
</gene>
<dbReference type="AlphaFoldDB" id="A0A0M4NAN1"/>
<dbReference type="PATRIC" id="fig|1279460.3.peg.3237"/>
<sequence length="350" mass="39947">MKKALSIIIVIVVSVTVFGKNRNFPKAVPFETKNPLLIVSENDNRQTSANESEVAKIIKLNNEKKYLEAKVSSEFMLRSVTSERLFHEYGRSLLGIGKFDDAKSAFQNSIRQMFATELPEESLYLISAAYSAEGRIQESLMFLQYAIDRGFSDLERVENEPLFESLRKGKNWKDLKQSLKTKMLNYSPSNLTGAITDLGPNSIVVHLLCPNERLVTYSRHDYDASKKVFLGNWSIIKNKLSLDINQKCFAKGVGKSRLNHNEQEVYDSYEYVGCVKSSREPKEILSNLSFTKSDLAALLRPYYGEEFEVEGIGFRYHKFANGLPTQCKDNFIPKSMNDLTIETKQYLKAY</sequence>
<evidence type="ECO:0000313" key="2">
    <source>
        <dbReference type="Proteomes" id="UP000056502"/>
    </source>
</evidence>
<proteinExistence type="predicted"/>
<dbReference type="EMBL" id="CP012603">
    <property type="protein sequence ID" value="ALE40352.1"/>
    <property type="molecule type" value="Genomic_DNA"/>
</dbReference>
<reference evidence="1 2" key="1">
    <citation type="journal article" date="2015" name="Genome Announc.">
        <title>Whole-Genome Sequence of Leptospira interrogans Serovar Hardjo Subtype Hardjoprajitno Strain Norma, Isolated from Cattle in a Leptospirosis Outbreak in Brazil.</title>
        <authorList>
            <person name="Cosate M.R."/>
            <person name="Soares S.C."/>
            <person name="Mendes T.A."/>
            <person name="Raittz R.T."/>
            <person name="Moreira E.C."/>
            <person name="Leite R."/>
            <person name="Fernandes G.R."/>
            <person name="Haddad J.P."/>
            <person name="Ortega J.M."/>
        </authorList>
    </citation>
    <scope>NUCLEOTIDE SEQUENCE [LARGE SCALE GENOMIC DNA]</scope>
    <source>
        <strain evidence="1 2">Norma</strain>
    </source>
</reference>
<evidence type="ECO:0000313" key="1">
    <source>
        <dbReference type="EMBL" id="ALE40352.1"/>
    </source>
</evidence>